<proteinExistence type="predicted"/>
<dbReference type="EMBL" id="CYGX02000034">
    <property type="protein sequence ID" value="SIT41968.1"/>
    <property type="molecule type" value="Genomic_DNA"/>
</dbReference>
<organism evidence="1 2">
    <name type="scientific">Paraburkholderia ribeironis</name>
    <dbReference type="NCBI Taxonomy" id="1247936"/>
    <lineage>
        <taxon>Bacteria</taxon>
        <taxon>Pseudomonadati</taxon>
        <taxon>Pseudomonadota</taxon>
        <taxon>Betaproteobacteria</taxon>
        <taxon>Burkholderiales</taxon>
        <taxon>Burkholderiaceae</taxon>
        <taxon>Paraburkholderia</taxon>
    </lineage>
</organism>
<protein>
    <submittedName>
        <fullName evidence="1">Uncharacterized protein</fullName>
    </submittedName>
</protein>
<keyword evidence="2" id="KW-1185">Reference proteome</keyword>
<dbReference type="STRING" id="1247936.BN2475_340017"/>
<accession>A0A1N7S3T6</accession>
<dbReference type="Proteomes" id="UP000187012">
    <property type="component" value="Unassembled WGS sequence"/>
</dbReference>
<name>A0A1N7S3T6_9BURK</name>
<evidence type="ECO:0000313" key="2">
    <source>
        <dbReference type="Proteomes" id="UP000187012"/>
    </source>
</evidence>
<evidence type="ECO:0000313" key="1">
    <source>
        <dbReference type="EMBL" id="SIT41968.1"/>
    </source>
</evidence>
<reference evidence="1 2" key="1">
    <citation type="submission" date="2016-12" db="EMBL/GenBank/DDBJ databases">
        <authorList>
            <person name="Song W.-J."/>
            <person name="Kurnit D.M."/>
        </authorList>
    </citation>
    <scope>NUCLEOTIDE SEQUENCE [LARGE SCALE GENOMIC DNA]</scope>
    <source>
        <strain evidence="1 2">STM7296</strain>
    </source>
</reference>
<dbReference type="AlphaFoldDB" id="A0A1N7S3T6"/>
<sequence>MRLCANHVGCFFDYFGRKRVGCGFVAGMTTGTPSSFMPYLTSIDSEHSFFKPL</sequence>
<gene>
    <name evidence="1" type="ORF">BN2475_340017</name>
</gene>